<dbReference type="EMBL" id="KQ249047">
    <property type="protein sequence ID" value="KNC71320.1"/>
    <property type="molecule type" value="Genomic_DNA"/>
</dbReference>
<reference evidence="2 3" key="1">
    <citation type="submission" date="2011-02" db="EMBL/GenBank/DDBJ databases">
        <title>The Genome Sequence of Sphaeroforma arctica JP610.</title>
        <authorList>
            <consortium name="The Broad Institute Genome Sequencing Platform"/>
            <person name="Russ C."/>
            <person name="Cuomo C."/>
            <person name="Young S.K."/>
            <person name="Zeng Q."/>
            <person name="Gargeya S."/>
            <person name="Alvarado L."/>
            <person name="Berlin A."/>
            <person name="Chapman S.B."/>
            <person name="Chen Z."/>
            <person name="Freedman E."/>
            <person name="Gellesch M."/>
            <person name="Goldberg J."/>
            <person name="Griggs A."/>
            <person name="Gujja S."/>
            <person name="Heilman E."/>
            <person name="Heiman D."/>
            <person name="Howarth C."/>
            <person name="Mehta T."/>
            <person name="Neiman D."/>
            <person name="Pearson M."/>
            <person name="Roberts A."/>
            <person name="Saif S."/>
            <person name="Shea T."/>
            <person name="Shenoy N."/>
            <person name="Sisk P."/>
            <person name="Stolte C."/>
            <person name="Sykes S."/>
            <person name="White J."/>
            <person name="Yandava C."/>
            <person name="Burger G."/>
            <person name="Gray M.W."/>
            <person name="Holland P.W.H."/>
            <person name="King N."/>
            <person name="Lang F.B.F."/>
            <person name="Roger A.J."/>
            <person name="Ruiz-Trillo I."/>
            <person name="Haas B."/>
            <person name="Nusbaum C."/>
            <person name="Birren B."/>
        </authorList>
    </citation>
    <scope>NUCLEOTIDE SEQUENCE [LARGE SCALE GENOMIC DNA]</scope>
    <source>
        <strain evidence="2 3">JP610</strain>
    </source>
</reference>
<feature type="compositionally biased region" description="Low complexity" evidence="1">
    <location>
        <begin position="292"/>
        <end position="301"/>
    </location>
</feature>
<evidence type="ECO:0000313" key="3">
    <source>
        <dbReference type="Proteomes" id="UP000054560"/>
    </source>
</evidence>
<accession>A0A0L0F3L2</accession>
<feature type="compositionally biased region" description="Polar residues" evidence="1">
    <location>
        <begin position="67"/>
        <end position="76"/>
    </location>
</feature>
<sequence length="335" mass="36653">MEQLAAYLEDTLRIDPASASTVSSQAKSIWSQSVIPNTSRMNGSGYGTHPHGSLYDRYQPTHPPGLHQNQFASPQQPRGGPISAHAPRYGYTSHQQVRAYDDPQMQQEGVYRDTQALPHHIAPPPGFDLPPIPQLSSLGHVNVSTRQAQGIPIHAPSHSQAQGLGTFYPPHSSQAQQQQQQSQAYQIQPQYAPNSGHNQSSYYSPSPPNSNSMPNSMPISIQSMNTHQQNLSRSLNSGYSNSNSNSHFSPHSYNMPGYLHHAHSQSHDNTPSQTRDYSYNVGFTIGGRMEPSSGSNNSSLSAGMYYEPPRNGTGAKKSKFAFANKESVDITDNNV</sequence>
<dbReference type="GeneID" id="25916647"/>
<keyword evidence="3" id="KW-1185">Reference proteome</keyword>
<feature type="compositionally biased region" description="Low complexity" evidence="1">
    <location>
        <begin position="230"/>
        <end position="254"/>
    </location>
</feature>
<proteinExistence type="predicted"/>
<dbReference type="Proteomes" id="UP000054560">
    <property type="component" value="Unassembled WGS sequence"/>
</dbReference>
<evidence type="ECO:0000256" key="1">
    <source>
        <dbReference type="SAM" id="MobiDB-lite"/>
    </source>
</evidence>
<feature type="compositionally biased region" description="Polar residues" evidence="1">
    <location>
        <begin position="267"/>
        <end position="277"/>
    </location>
</feature>
<feature type="compositionally biased region" description="Low complexity" evidence="1">
    <location>
        <begin position="200"/>
        <end position="221"/>
    </location>
</feature>
<feature type="region of interest" description="Disordered" evidence="1">
    <location>
        <begin position="36"/>
        <end position="88"/>
    </location>
</feature>
<evidence type="ECO:0000313" key="2">
    <source>
        <dbReference type="EMBL" id="KNC71320.1"/>
    </source>
</evidence>
<feature type="compositionally biased region" description="Low complexity" evidence="1">
    <location>
        <begin position="168"/>
        <end position="192"/>
    </location>
</feature>
<protein>
    <submittedName>
        <fullName evidence="2">Uncharacterized protein</fullName>
    </submittedName>
</protein>
<feature type="region of interest" description="Disordered" evidence="1">
    <location>
        <begin position="156"/>
        <end position="335"/>
    </location>
</feature>
<organism evidence="2 3">
    <name type="scientific">Sphaeroforma arctica JP610</name>
    <dbReference type="NCBI Taxonomy" id="667725"/>
    <lineage>
        <taxon>Eukaryota</taxon>
        <taxon>Ichthyosporea</taxon>
        <taxon>Ichthyophonida</taxon>
        <taxon>Sphaeroforma</taxon>
    </lineage>
</organism>
<gene>
    <name evidence="2" type="ORF">SARC_16143</name>
</gene>
<dbReference type="AlphaFoldDB" id="A0A0L0F3L2"/>
<name>A0A0L0F3L2_9EUKA</name>
<dbReference type="RefSeq" id="XP_014145222.1">
    <property type="nucleotide sequence ID" value="XM_014289747.1"/>
</dbReference>